<evidence type="ECO:0000256" key="1">
    <source>
        <dbReference type="SAM" id="SignalP"/>
    </source>
</evidence>
<keyword evidence="1" id="KW-0732">Signal</keyword>
<feature type="chain" id="PRO_5007284622" description="Secreted protein" evidence="1">
    <location>
        <begin position="17"/>
        <end position="86"/>
    </location>
</feature>
<accession>A0A131YCY4</accession>
<evidence type="ECO:0008006" key="3">
    <source>
        <dbReference type="Google" id="ProtNLM"/>
    </source>
</evidence>
<dbReference type="EMBL" id="GEDV01012235">
    <property type="protein sequence ID" value="JAP76322.1"/>
    <property type="molecule type" value="Transcribed_RNA"/>
</dbReference>
<name>A0A131YCY4_RHIAP</name>
<dbReference type="AlphaFoldDB" id="A0A131YCY4"/>
<reference evidence="2" key="1">
    <citation type="journal article" date="2016" name="Ticks Tick Borne Dis.">
        <title>De novo assembly and annotation of the salivary gland transcriptome of Rhipicephalus appendiculatus male and female ticks during blood feeding.</title>
        <authorList>
            <person name="de Castro M.H."/>
            <person name="de Klerk D."/>
            <person name="Pienaar R."/>
            <person name="Latif A.A."/>
            <person name="Rees D.J."/>
            <person name="Mans B.J."/>
        </authorList>
    </citation>
    <scope>NUCLEOTIDE SEQUENCE</scope>
    <source>
        <tissue evidence="2">Salivary glands</tissue>
    </source>
</reference>
<sequence length="86" mass="9421">MAFLLYLLLRASGARKNIGCTQKTLRAVAYQPRPPTETVREAAAPSQPAWCEPITSDERTTLLPGLPHPALHVSSGARAWTFLHGR</sequence>
<evidence type="ECO:0000313" key="2">
    <source>
        <dbReference type="EMBL" id="JAP76322.1"/>
    </source>
</evidence>
<proteinExistence type="predicted"/>
<organism evidence="2">
    <name type="scientific">Rhipicephalus appendiculatus</name>
    <name type="common">Brown ear tick</name>
    <dbReference type="NCBI Taxonomy" id="34631"/>
    <lineage>
        <taxon>Eukaryota</taxon>
        <taxon>Metazoa</taxon>
        <taxon>Ecdysozoa</taxon>
        <taxon>Arthropoda</taxon>
        <taxon>Chelicerata</taxon>
        <taxon>Arachnida</taxon>
        <taxon>Acari</taxon>
        <taxon>Parasitiformes</taxon>
        <taxon>Ixodida</taxon>
        <taxon>Ixodoidea</taxon>
        <taxon>Ixodidae</taxon>
        <taxon>Rhipicephalinae</taxon>
        <taxon>Rhipicephalus</taxon>
        <taxon>Rhipicephalus</taxon>
    </lineage>
</organism>
<feature type="signal peptide" evidence="1">
    <location>
        <begin position="1"/>
        <end position="16"/>
    </location>
</feature>
<protein>
    <recommendedName>
        <fullName evidence="3">Secreted protein</fullName>
    </recommendedName>
</protein>